<name>M2XV60_GALSU</name>
<feature type="chain" id="PRO_5004029429" evidence="6">
    <location>
        <begin position="20"/>
        <end position="584"/>
    </location>
</feature>
<dbReference type="Gene3D" id="3.20.190.20">
    <property type="match status" value="1"/>
</dbReference>
<dbReference type="SUPFAM" id="SSF50494">
    <property type="entry name" value="Trypsin-like serine proteases"/>
    <property type="match status" value="1"/>
</dbReference>
<dbReference type="PANTHER" id="PTHR45980">
    <property type="match status" value="1"/>
</dbReference>
<keyword evidence="3" id="KW-0378">Hydrolase</keyword>
<dbReference type="FunFam" id="2.40.10.10:FF:000012">
    <property type="entry name" value="protease Do-like 9"/>
    <property type="match status" value="1"/>
</dbReference>
<protein>
    <submittedName>
        <fullName evidence="8">Serine-type endopeptidase isoform 2</fullName>
    </submittedName>
</protein>
<dbReference type="GeneID" id="17086444"/>
<dbReference type="InterPro" id="IPR036034">
    <property type="entry name" value="PDZ_sf"/>
</dbReference>
<evidence type="ECO:0000256" key="4">
    <source>
        <dbReference type="ARBA" id="ARBA00022825"/>
    </source>
</evidence>
<dbReference type="PANTHER" id="PTHR45980:SF18">
    <property type="entry name" value="PROTEASE DO-LIKE 9"/>
    <property type="match status" value="1"/>
</dbReference>
<gene>
    <name evidence="8" type="ORF">Gasu_48430</name>
</gene>
<dbReference type="AlphaFoldDB" id="M2XV60"/>
<evidence type="ECO:0000313" key="8">
    <source>
        <dbReference type="EMBL" id="EME27543.1"/>
    </source>
</evidence>
<dbReference type="Proteomes" id="UP000030680">
    <property type="component" value="Unassembled WGS sequence"/>
</dbReference>
<reference evidence="9" key="1">
    <citation type="journal article" date="2013" name="Science">
        <title>Gene transfer from bacteria and archaea facilitated evolution of an extremophilic eukaryote.</title>
        <authorList>
            <person name="Schonknecht G."/>
            <person name="Chen W.H."/>
            <person name="Ternes C.M."/>
            <person name="Barbier G.G."/>
            <person name="Shrestha R.P."/>
            <person name="Stanke M."/>
            <person name="Brautigam A."/>
            <person name="Baker B.J."/>
            <person name="Banfield J.F."/>
            <person name="Garavito R.M."/>
            <person name="Carr K."/>
            <person name="Wilkerson C."/>
            <person name="Rensing S.A."/>
            <person name="Gagneul D."/>
            <person name="Dickenson N.E."/>
            <person name="Oesterhelt C."/>
            <person name="Lercher M.J."/>
            <person name="Weber A.P."/>
        </authorList>
    </citation>
    <scope>NUCLEOTIDE SEQUENCE [LARGE SCALE GENOMIC DNA]</scope>
    <source>
        <strain evidence="9">074W</strain>
    </source>
</reference>
<keyword evidence="4" id="KW-0720">Serine protease</keyword>
<dbReference type="OMA" id="HCEPNYS"/>
<proteinExistence type="inferred from homology"/>
<dbReference type="RefSeq" id="XP_005704063.1">
    <property type="nucleotide sequence ID" value="XM_005704006.1"/>
</dbReference>
<dbReference type="InterPro" id="IPR043504">
    <property type="entry name" value="Peptidase_S1_PA_chymotrypsin"/>
</dbReference>
<dbReference type="PRINTS" id="PR00834">
    <property type="entry name" value="PROTEASES2C"/>
</dbReference>
<keyword evidence="9" id="KW-1185">Reference proteome</keyword>
<keyword evidence="6" id="KW-0732">Signal</keyword>
<dbReference type="InterPro" id="IPR001940">
    <property type="entry name" value="Peptidase_S1C"/>
</dbReference>
<sequence length="584" mass="65695">MTESELSFILVILIFPTCCSDVRRKSRERKSGNTDLDEELLYHSSSPDQTSRISGGVNRRSKMDRSHSKLGNSNLCLQDEVEVEDYMHDDNVKDVEMSAGFPADVLDSVFKLYVTHCEPNYSLPWQKRRQTYSTSTAFAVGNRRILTNAHCVEHSTVVKIKKRGSEKKYMAQVVSIGNDCDIALLSVEDESFWEGVECLSSGRLPYLQEAVTVVGYPIGGENISVTAGVVSRVELQQYSHGAIDLLGVQIDAAINPGNSGGPAFNSRFECVGIAFQSLLTTEAENIGYIIPWLVVQHFLDDFDRNGYYTGFCYCGFEFQRMENEYLRKSFHLSDESGGVLIKRVGEHEIFFMKLIIAQIAPTSPCSKVLQKGDVITHFDGVPIANDGTVSYRGGERINFHYLITLKFVGESCTVRIVRNGNIMEVSYPLFELPLLVPIHEKRPVPEYLTVAGLVFVALSEPYLRSEYGEKWDFEAPVKLLDKLLYGYKRTANEQVVILSQVLNARINVGYECLTNTELLHFNGTRVENLCHLANLIDETSEEFLRFDLEFDEVIVIEKQAALEQSSQILVQHGIPTPRSLSHSI</sequence>
<dbReference type="Gene3D" id="2.30.42.10">
    <property type="match status" value="1"/>
</dbReference>
<evidence type="ECO:0000313" key="9">
    <source>
        <dbReference type="Proteomes" id="UP000030680"/>
    </source>
</evidence>
<accession>M2XV60</accession>
<feature type="region of interest" description="Disordered" evidence="5">
    <location>
        <begin position="26"/>
        <end position="71"/>
    </location>
</feature>
<dbReference type="SUPFAM" id="SSF50156">
    <property type="entry name" value="PDZ domain-like"/>
    <property type="match status" value="1"/>
</dbReference>
<keyword evidence="2" id="KW-0645">Protease</keyword>
<feature type="domain" description="Protease Do-like PDZ" evidence="7">
    <location>
        <begin position="436"/>
        <end position="579"/>
    </location>
</feature>
<evidence type="ECO:0000256" key="2">
    <source>
        <dbReference type="ARBA" id="ARBA00022670"/>
    </source>
</evidence>
<dbReference type="Gramene" id="EME27543">
    <property type="protein sequence ID" value="EME27543"/>
    <property type="gene ID" value="Gasu_48430"/>
</dbReference>
<dbReference type="Pfam" id="PF13365">
    <property type="entry name" value="Trypsin_2"/>
    <property type="match status" value="1"/>
</dbReference>
<evidence type="ECO:0000256" key="5">
    <source>
        <dbReference type="SAM" id="MobiDB-lite"/>
    </source>
</evidence>
<dbReference type="InterPro" id="IPR046449">
    <property type="entry name" value="DEGP_PDZ_sf"/>
</dbReference>
<evidence type="ECO:0000259" key="7">
    <source>
        <dbReference type="Pfam" id="PF17815"/>
    </source>
</evidence>
<dbReference type="OrthoDB" id="4217619at2759"/>
<dbReference type="GO" id="GO:0006508">
    <property type="term" value="P:proteolysis"/>
    <property type="evidence" value="ECO:0007669"/>
    <property type="project" value="UniProtKB-KW"/>
</dbReference>
<evidence type="ECO:0000256" key="6">
    <source>
        <dbReference type="SAM" id="SignalP"/>
    </source>
</evidence>
<dbReference type="STRING" id="130081.M2XV60"/>
<dbReference type="KEGG" id="gsl:Gasu_48430"/>
<dbReference type="GO" id="GO:0004252">
    <property type="term" value="F:serine-type endopeptidase activity"/>
    <property type="evidence" value="ECO:0007669"/>
    <property type="project" value="InterPro"/>
</dbReference>
<feature type="compositionally biased region" description="Polar residues" evidence="5">
    <location>
        <begin position="43"/>
        <end position="53"/>
    </location>
</feature>
<dbReference type="eggNOG" id="KOG1320">
    <property type="taxonomic scope" value="Eukaryota"/>
</dbReference>
<organism evidence="8 9">
    <name type="scientific">Galdieria sulphuraria</name>
    <name type="common">Red alga</name>
    <dbReference type="NCBI Taxonomy" id="130081"/>
    <lineage>
        <taxon>Eukaryota</taxon>
        <taxon>Rhodophyta</taxon>
        <taxon>Bangiophyceae</taxon>
        <taxon>Galdieriales</taxon>
        <taxon>Galdieriaceae</taxon>
        <taxon>Galdieria</taxon>
    </lineage>
</organism>
<dbReference type="InterPro" id="IPR009003">
    <property type="entry name" value="Peptidase_S1_PA"/>
</dbReference>
<comment type="similarity">
    <text evidence="1">Belongs to the peptidase S1C family.</text>
</comment>
<feature type="signal peptide" evidence="6">
    <location>
        <begin position="1"/>
        <end position="19"/>
    </location>
</feature>
<dbReference type="Gene3D" id="2.40.10.10">
    <property type="entry name" value="Trypsin-like serine proteases"/>
    <property type="match status" value="2"/>
</dbReference>
<evidence type="ECO:0000256" key="1">
    <source>
        <dbReference type="ARBA" id="ARBA00010541"/>
    </source>
</evidence>
<dbReference type="Pfam" id="PF17815">
    <property type="entry name" value="PDZ_3"/>
    <property type="match status" value="1"/>
</dbReference>
<dbReference type="EMBL" id="KB454530">
    <property type="protein sequence ID" value="EME27543.1"/>
    <property type="molecule type" value="Genomic_DNA"/>
</dbReference>
<dbReference type="InterPro" id="IPR041517">
    <property type="entry name" value="DEGP_PDZ"/>
</dbReference>
<evidence type="ECO:0000256" key="3">
    <source>
        <dbReference type="ARBA" id="ARBA00022801"/>
    </source>
</evidence>